<feature type="region of interest" description="Disordered" evidence="1">
    <location>
        <begin position="1"/>
        <end position="82"/>
    </location>
</feature>
<proteinExistence type="predicted"/>
<accession>A0A8H8DEV6</accession>
<organism evidence="2 3">
    <name type="scientific">Olpidium bornovanus</name>
    <dbReference type="NCBI Taxonomy" id="278681"/>
    <lineage>
        <taxon>Eukaryota</taxon>
        <taxon>Fungi</taxon>
        <taxon>Fungi incertae sedis</taxon>
        <taxon>Olpidiomycota</taxon>
        <taxon>Olpidiomycotina</taxon>
        <taxon>Olpidiomycetes</taxon>
        <taxon>Olpidiales</taxon>
        <taxon>Olpidiaceae</taxon>
        <taxon>Olpidium</taxon>
    </lineage>
</organism>
<gene>
    <name evidence="2" type="ORF">BJ554DRAFT_4518</name>
</gene>
<feature type="region of interest" description="Disordered" evidence="1">
    <location>
        <begin position="170"/>
        <end position="210"/>
    </location>
</feature>
<dbReference type="EMBL" id="JAEFCI010012611">
    <property type="protein sequence ID" value="KAG5455900.1"/>
    <property type="molecule type" value="Genomic_DNA"/>
</dbReference>
<sequence>KKATSLPLFPSSRGARRLVQPSPPSARLRRNPQEPSPPRVDAGFRAEMGAQADNEDPSRGSRIGGSAGGGVNGGDAGPPQRESFASADVSVFSDTQGTNLSRREFGLTGLTILLITATVVVAGASKSLASSVCSYEFCWDAERYRTPRLADAESPLPIFSQGKDNFRTRALKLPEKKLTKKPKAAKPKEAQAKLPGDSDEEDTKWSEEPQPQEMSLFCLDRRIRNLADIVNNYGPEHLPPVVPGAVDKLRDLRAETGVEIEIDRDDPRVWKPLGATVSNTVATEGLLSSAT</sequence>
<dbReference type="AlphaFoldDB" id="A0A8H8DEV6"/>
<reference evidence="2 3" key="1">
    <citation type="journal article" name="Sci. Rep.">
        <title>Genome-scale phylogenetic analyses confirm Olpidium as the closest living zoosporic fungus to the non-flagellated, terrestrial fungi.</title>
        <authorList>
            <person name="Chang Y."/>
            <person name="Rochon D."/>
            <person name="Sekimoto S."/>
            <person name="Wang Y."/>
            <person name="Chovatia M."/>
            <person name="Sandor L."/>
            <person name="Salamov A."/>
            <person name="Grigoriev I.V."/>
            <person name="Stajich J.E."/>
            <person name="Spatafora J.W."/>
        </authorList>
    </citation>
    <scope>NUCLEOTIDE SEQUENCE [LARGE SCALE GENOMIC DNA]</scope>
    <source>
        <strain evidence="2">S191</strain>
    </source>
</reference>
<feature type="compositionally biased region" description="Gly residues" evidence="1">
    <location>
        <begin position="62"/>
        <end position="76"/>
    </location>
</feature>
<protein>
    <submittedName>
        <fullName evidence="2">Uncharacterized protein</fullName>
    </submittedName>
</protein>
<comment type="caution">
    <text evidence="2">The sequence shown here is derived from an EMBL/GenBank/DDBJ whole genome shotgun (WGS) entry which is preliminary data.</text>
</comment>
<keyword evidence="3" id="KW-1185">Reference proteome</keyword>
<feature type="non-terminal residue" evidence="2">
    <location>
        <position position="1"/>
    </location>
</feature>
<evidence type="ECO:0000313" key="2">
    <source>
        <dbReference type="EMBL" id="KAG5455900.1"/>
    </source>
</evidence>
<evidence type="ECO:0000313" key="3">
    <source>
        <dbReference type="Proteomes" id="UP000673691"/>
    </source>
</evidence>
<evidence type="ECO:0000256" key="1">
    <source>
        <dbReference type="SAM" id="MobiDB-lite"/>
    </source>
</evidence>
<dbReference type="Proteomes" id="UP000673691">
    <property type="component" value="Unassembled WGS sequence"/>
</dbReference>
<name>A0A8H8DEV6_9FUNG</name>